<feature type="site" description="Interaction with DNA" evidence="3">
    <location>
        <position position="556"/>
    </location>
</feature>
<feature type="binding site" evidence="2">
    <location>
        <position position="520"/>
    </location>
    <ligand>
        <name>substrate</name>
    </ligand>
</feature>
<dbReference type="OrthoDB" id="47785at2759"/>
<dbReference type="PANTHER" id="PTHR12415:SF4">
    <property type="entry name" value="TYROSYL-DNA PHOSPHODIESTERASE DOMAIN-CONTAINING PROTEIN"/>
    <property type="match status" value="1"/>
</dbReference>
<dbReference type="GO" id="GO:0017005">
    <property type="term" value="F:3'-tyrosyl-DNA phosphodiesterase activity"/>
    <property type="evidence" value="ECO:0007669"/>
    <property type="project" value="TreeGrafter"/>
</dbReference>
<dbReference type="Pfam" id="PF02809">
    <property type="entry name" value="UIM"/>
    <property type="match status" value="1"/>
</dbReference>
<evidence type="ECO:0000313" key="5">
    <source>
        <dbReference type="EMBL" id="KAB2573808.1"/>
    </source>
</evidence>
<dbReference type="GO" id="GO:0003697">
    <property type="term" value="F:single-stranded DNA binding"/>
    <property type="evidence" value="ECO:0007669"/>
    <property type="project" value="TreeGrafter"/>
</dbReference>
<proteinExistence type="predicted"/>
<dbReference type="GO" id="GO:0005634">
    <property type="term" value="C:nucleus"/>
    <property type="evidence" value="ECO:0007669"/>
    <property type="project" value="InterPro"/>
</dbReference>
<gene>
    <name evidence="5" type="ORF">DBV05_g7522</name>
</gene>
<dbReference type="EMBL" id="VCHE01000052">
    <property type="protein sequence ID" value="KAB2573808.1"/>
    <property type="molecule type" value="Genomic_DNA"/>
</dbReference>
<dbReference type="PANTHER" id="PTHR12415">
    <property type="entry name" value="TYROSYL-DNA PHOSPHODIESTERASE 1"/>
    <property type="match status" value="1"/>
</dbReference>
<dbReference type="AlphaFoldDB" id="A0A5N5D7T9"/>
<reference evidence="5 6" key="1">
    <citation type="journal article" date="2019" name="Sci. Rep.">
        <title>A multi-omics analysis of the grapevine pathogen Lasiodiplodia theobromae reveals that temperature affects the expression of virulence- and pathogenicity-related genes.</title>
        <authorList>
            <person name="Felix C."/>
            <person name="Meneses R."/>
            <person name="Goncalves M.F.M."/>
            <person name="Tilleman L."/>
            <person name="Duarte A.S."/>
            <person name="Jorrin-Novo J.V."/>
            <person name="Van de Peer Y."/>
            <person name="Deforce D."/>
            <person name="Van Nieuwerburgh F."/>
            <person name="Esteves A.C."/>
            <person name="Alves A."/>
        </authorList>
    </citation>
    <scope>NUCLEOTIDE SEQUENCE [LARGE SCALE GENOMIC DNA]</scope>
    <source>
        <strain evidence="5 6">LA-SOL3</strain>
    </source>
</reference>
<feature type="active site" description="Proton donor/acceptor" evidence="1">
    <location>
        <position position="518"/>
    </location>
</feature>
<protein>
    <recommendedName>
        <fullName evidence="7">Tyrosyl-DNA phosphodiesterase 1</fullName>
    </recommendedName>
</protein>
<organism evidence="5 6">
    <name type="scientific">Lasiodiplodia theobromae</name>
    <dbReference type="NCBI Taxonomy" id="45133"/>
    <lineage>
        <taxon>Eukaryota</taxon>
        <taxon>Fungi</taxon>
        <taxon>Dikarya</taxon>
        <taxon>Ascomycota</taxon>
        <taxon>Pezizomycotina</taxon>
        <taxon>Dothideomycetes</taxon>
        <taxon>Dothideomycetes incertae sedis</taxon>
        <taxon>Botryosphaeriales</taxon>
        <taxon>Botryosphaeriaceae</taxon>
        <taxon>Lasiodiplodia</taxon>
    </lineage>
</organism>
<keyword evidence="6" id="KW-1185">Reference proteome</keyword>
<feature type="compositionally biased region" description="Polar residues" evidence="4">
    <location>
        <begin position="50"/>
        <end position="60"/>
    </location>
</feature>
<dbReference type="SUPFAM" id="SSF56024">
    <property type="entry name" value="Phospholipase D/nuclease"/>
    <property type="match status" value="2"/>
</dbReference>
<feature type="binding site" evidence="2">
    <location>
        <position position="291"/>
    </location>
    <ligand>
        <name>substrate</name>
    </ligand>
</feature>
<evidence type="ECO:0000256" key="4">
    <source>
        <dbReference type="SAM" id="MobiDB-lite"/>
    </source>
</evidence>
<feature type="compositionally biased region" description="Polar residues" evidence="4">
    <location>
        <begin position="149"/>
        <end position="158"/>
    </location>
</feature>
<dbReference type="InterPro" id="IPR010347">
    <property type="entry name" value="Tdp1"/>
</dbReference>
<evidence type="ECO:0000256" key="2">
    <source>
        <dbReference type="PIRSR" id="PIRSR610347-2"/>
    </source>
</evidence>
<accession>A0A5N5D7T9</accession>
<feature type="compositionally biased region" description="Basic and acidic residues" evidence="4">
    <location>
        <begin position="129"/>
        <end position="146"/>
    </location>
</feature>
<feature type="active site" description="Nucleophile" evidence="1">
    <location>
        <position position="289"/>
    </location>
</feature>
<evidence type="ECO:0000256" key="3">
    <source>
        <dbReference type="PIRSR" id="PIRSR610347-3"/>
    </source>
</evidence>
<dbReference type="Proteomes" id="UP000325902">
    <property type="component" value="Unassembled WGS sequence"/>
</dbReference>
<name>A0A5N5D7T9_9PEZI</name>
<feature type="region of interest" description="Disordered" evidence="4">
    <location>
        <begin position="18"/>
        <end position="190"/>
    </location>
</feature>
<evidence type="ECO:0000313" key="6">
    <source>
        <dbReference type="Proteomes" id="UP000325902"/>
    </source>
</evidence>
<evidence type="ECO:0000256" key="1">
    <source>
        <dbReference type="PIRSR" id="PIRSR610347-1"/>
    </source>
</evidence>
<dbReference type="CDD" id="cd09122">
    <property type="entry name" value="PLDc_Tdp1_1"/>
    <property type="match status" value="1"/>
</dbReference>
<dbReference type="GO" id="GO:0006281">
    <property type="term" value="P:DNA repair"/>
    <property type="evidence" value="ECO:0007669"/>
    <property type="project" value="InterPro"/>
</dbReference>
<dbReference type="Gene3D" id="3.30.870.10">
    <property type="entry name" value="Endonuclease Chain A"/>
    <property type="match status" value="2"/>
</dbReference>
<comment type="caution">
    <text evidence="5">The sequence shown here is derived from an EMBL/GenBank/DDBJ whole genome shotgun (WGS) entry which is preliminary data.</text>
</comment>
<dbReference type="InterPro" id="IPR003903">
    <property type="entry name" value="UIM_dom"/>
</dbReference>
<evidence type="ECO:0008006" key="7">
    <source>
        <dbReference type="Google" id="ProtNLM"/>
    </source>
</evidence>
<sequence>MSSSDDEDLQRAIALSLGQLDGAAEDERASAADNNTSEAPPAPTPAAAANQPQLVSTRAVNESLKHLDRKQLEAERLARQRARKHQLSGGDSAPSSQESGRVSKKARTEASAASSQETEVVDLTTPPRSRKDTARPKKGRADREPSVPKSPTGQSQGQAIRDILQNDAGVSVPRGTANRPGSASSRRITEPQYLDGAVKRTWSLGYPRDNDIKIEEVLQKADLDHLLVSSFNFDTEWWSTKIDSKVTKQTWIVGSSNEEVAAEWNMAPVLYENVSISLADMKGVNGNYHAKFLIGAHPKYLRIAITSANLTEWDWGESGRMENTVFLIDLPRLPDGQTTSEDDFTPFGKELRYYIQSVTHRPNLCNSLLKFDWSRTKHLAFVHSLGGPRTGEDAQRTGLPGLSRAIRQLNLDSTVLEVDYATSSLGALSRGFMKQLLTAAKGEEVTVTKEKFDGDVKIRDLLKGFRVYFPTFDTVKESRGGTDAGGTITFSKKWYEAMSFPKSSMHDHKSTRTGLLSHNKIIIGRGQRVTSSEEEDEEATTHTKVAWAYIGSANLSAAAWGQLSTDRATKTLKVTCRNYECGVIVPVDAGEQAEDGDEVPGLEVFKGTLDIPFEIPGEKYGDKTPWYFAN</sequence>
<dbReference type="GO" id="GO:0003690">
    <property type="term" value="F:double-stranded DNA binding"/>
    <property type="evidence" value="ECO:0007669"/>
    <property type="project" value="TreeGrafter"/>
</dbReference>
<dbReference type="PROSITE" id="PS50330">
    <property type="entry name" value="UIM"/>
    <property type="match status" value="1"/>
</dbReference>
<dbReference type="Pfam" id="PF06087">
    <property type="entry name" value="Tyr-DNA_phospho"/>
    <property type="match status" value="1"/>
</dbReference>
<feature type="compositionally biased region" description="Basic and acidic residues" evidence="4">
    <location>
        <begin position="63"/>
        <end position="78"/>
    </location>
</feature>